<evidence type="ECO:0000313" key="2">
    <source>
        <dbReference type="EMBL" id="MBW0525783.1"/>
    </source>
</evidence>
<proteinExistence type="predicted"/>
<gene>
    <name evidence="2" type="ORF">O181_065498</name>
</gene>
<keyword evidence="3" id="KW-1185">Reference proteome</keyword>
<dbReference type="EMBL" id="AVOT02032068">
    <property type="protein sequence ID" value="MBW0525783.1"/>
    <property type="molecule type" value="Genomic_DNA"/>
</dbReference>
<reference evidence="2" key="1">
    <citation type="submission" date="2021-03" db="EMBL/GenBank/DDBJ databases">
        <title>Draft genome sequence of rust myrtle Austropuccinia psidii MF-1, a brazilian biotype.</title>
        <authorList>
            <person name="Quecine M.C."/>
            <person name="Pachon D.M.R."/>
            <person name="Bonatelli M.L."/>
            <person name="Correr F.H."/>
            <person name="Franceschini L.M."/>
            <person name="Leite T.F."/>
            <person name="Margarido G.R.A."/>
            <person name="Almeida C.A."/>
            <person name="Ferrarezi J.A."/>
            <person name="Labate C.A."/>
        </authorList>
    </citation>
    <scope>NUCLEOTIDE SEQUENCE</scope>
    <source>
        <strain evidence="2">MF-1</strain>
    </source>
</reference>
<dbReference type="Proteomes" id="UP000765509">
    <property type="component" value="Unassembled WGS sequence"/>
</dbReference>
<evidence type="ECO:0000313" key="3">
    <source>
        <dbReference type="Proteomes" id="UP000765509"/>
    </source>
</evidence>
<organism evidence="2 3">
    <name type="scientific">Austropuccinia psidii MF-1</name>
    <dbReference type="NCBI Taxonomy" id="1389203"/>
    <lineage>
        <taxon>Eukaryota</taxon>
        <taxon>Fungi</taxon>
        <taxon>Dikarya</taxon>
        <taxon>Basidiomycota</taxon>
        <taxon>Pucciniomycotina</taxon>
        <taxon>Pucciniomycetes</taxon>
        <taxon>Pucciniales</taxon>
        <taxon>Sphaerophragmiaceae</taxon>
        <taxon>Austropuccinia</taxon>
    </lineage>
</organism>
<evidence type="ECO:0000259" key="1">
    <source>
        <dbReference type="Pfam" id="PF07727"/>
    </source>
</evidence>
<protein>
    <recommendedName>
        <fullName evidence="1">Reverse transcriptase Ty1/copia-type domain-containing protein</fullName>
    </recommendedName>
</protein>
<sequence>MSDHGVFEILPLPDGIKLIGGGWAFVRKALNGNEPPHFKACYFERGNSQLSSHNFHETFAPTATFTSLCIFLTIAAQSKMHVAIFGSVASYLNASIDKEIWIHPPEILKIPTGSGCKLWKALYGTHQARQCWWNHLHTSLKGRGFHMSNYDSSVYWNNNNGMIIWLHVENGVFAKDKADIDTLKHSLCAKFAIKWNASLKHIVGIDVTQDNSGFELNQKHLVCSIISKYWDK</sequence>
<dbReference type="Pfam" id="PF07727">
    <property type="entry name" value="RVT_2"/>
    <property type="match status" value="1"/>
</dbReference>
<accession>A0A9Q3EPS0</accession>
<comment type="caution">
    <text evidence="2">The sequence shown here is derived from an EMBL/GenBank/DDBJ whole genome shotgun (WGS) entry which is preliminary data.</text>
</comment>
<name>A0A9Q3EPS0_9BASI</name>
<dbReference type="OrthoDB" id="2796020at2759"/>
<dbReference type="AlphaFoldDB" id="A0A9Q3EPS0"/>
<dbReference type="InterPro" id="IPR013103">
    <property type="entry name" value="RVT_2"/>
</dbReference>
<feature type="domain" description="Reverse transcriptase Ty1/copia-type" evidence="1">
    <location>
        <begin position="6"/>
        <end position="228"/>
    </location>
</feature>